<evidence type="ECO:0000256" key="7">
    <source>
        <dbReference type="ARBA" id="ARBA00049442"/>
    </source>
</evidence>
<dbReference type="GO" id="GO:0004764">
    <property type="term" value="F:shikimate 3-dehydrogenase (NADP+) activity"/>
    <property type="evidence" value="ECO:0007669"/>
    <property type="project" value="UniProtKB-EC"/>
</dbReference>
<dbReference type="Gene3D" id="3.40.50.10860">
    <property type="entry name" value="Leucine Dehydrogenase, chain A, domain 1"/>
    <property type="match status" value="1"/>
</dbReference>
<feature type="binding site" evidence="8">
    <location>
        <position position="240"/>
    </location>
    <ligand>
        <name>NADP(+)</name>
        <dbReference type="ChEBI" id="CHEBI:58349"/>
    </ligand>
</feature>
<evidence type="ECO:0000256" key="1">
    <source>
        <dbReference type="ARBA" id="ARBA00004871"/>
    </source>
</evidence>
<dbReference type="Pfam" id="PF18317">
    <property type="entry name" value="SDH_C"/>
    <property type="match status" value="1"/>
</dbReference>
<dbReference type="Pfam" id="PF08501">
    <property type="entry name" value="Shikimate_dh_N"/>
    <property type="match status" value="1"/>
</dbReference>
<feature type="binding site" evidence="8">
    <location>
        <begin position="128"/>
        <end position="132"/>
    </location>
    <ligand>
        <name>NADP(+)</name>
        <dbReference type="ChEBI" id="CHEBI:58349"/>
    </ligand>
</feature>
<keyword evidence="13" id="KW-1185">Reference proteome</keyword>
<organism evidence="12 13">
    <name type="scientific">Sporosarcina soli</name>
    <dbReference type="NCBI Taxonomy" id="334736"/>
    <lineage>
        <taxon>Bacteria</taxon>
        <taxon>Bacillati</taxon>
        <taxon>Bacillota</taxon>
        <taxon>Bacilli</taxon>
        <taxon>Bacillales</taxon>
        <taxon>Caryophanaceae</taxon>
        <taxon>Sporosarcina</taxon>
    </lineage>
</organism>
<feature type="binding site" evidence="8">
    <location>
        <position position="62"/>
    </location>
    <ligand>
        <name>shikimate</name>
        <dbReference type="ChEBI" id="CHEBI:36208"/>
    </ligand>
</feature>
<dbReference type="EMBL" id="JBHSNO010000015">
    <property type="protein sequence ID" value="MFC5591085.1"/>
    <property type="molecule type" value="Genomic_DNA"/>
</dbReference>
<gene>
    <name evidence="8 12" type="primary">aroE</name>
    <name evidence="12" type="ORF">ACFPRA_19580</name>
</gene>
<evidence type="ECO:0000256" key="2">
    <source>
        <dbReference type="ARBA" id="ARBA00012962"/>
    </source>
</evidence>
<comment type="caution">
    <text evidence="12">The sequence shown here is derived from an EMBL/GenBank/DDBJ whole genome shotgun (WGS) entry which is preliminary data.</text>
</comment>
<feature type="binding site" evidence="8">
    <location>
        <begin position="152"/>
        <end position="157"/>
    </location>
    <ligand>
        <name>NADP(+)</name>
        <dbReference type="ChEBI" id="CHEBI:58349"/>
    </ligand>
</feature>
<feature type="binding site" evidence="8">
    <location>
        <position position="247"/>
    </location>
    <ligand>
        <name>shikimate</name>
        <dbReference type="ChEBI" id="CHEBI:36208"/>
    </ligand>
</feature>
<dbReference type="InterPro" id="IPR022893">
    <property type="entry name" value="Shikimate_DH_fam"/>
</dbReference>
<dbReference type="Proteomes" id="UP001596109">
    <property type="component" value="Unassembled WGS sequence"/>
</dbReference>
<feature type="domain" description="Quinate/shikimate 5-dehydrogenase/glutamyl-tRNA reductase" evidence="9">
    <location>
        <begin position="117"/>
        <end position="193"/>
    </location>
</feature>
<dbReference type="PANTHER" id="PTHR21089:SF1">
    <property type="entry name" value="BIFUNCTIONAL 3-DEHYDROQUINATE DEHYDRATASE_SHIKIMATE DEHYDROGENASE, CHLOROPLASTIC"/>
    <property type="match status" value="1"/>
</dbReference>
<dbReference type="NCBIfam" id="NF001319">
    <property type="entry name" value="PRK00258.3-3"/>
    <property type="match status" value="1"/>
</dbReference>
<dbReference type="Gene3D" id="3.40.50.720">
    <property type="entry name" value="NAD(P)-binding Rossmann-like Domain"/>
    <property type="match status" value="1"/>
</dbReference>
<evidence type="ECO:0000259" key="10">
    <source>
        <dbReference type="Pfam" id="PF08501"/>
    </source>
</evidence>
<feature type="domain" description="Shikimate dehydrogenase substrate binding N-terminal" evidence="10">
    <location>
        <begin position="7"/>
        <end position="89"/>
    </location>
</feature>
<evidence type="ECO:0000259" key="9">
    <source>
        <dbReference type="Pfam" id="PF01488"/>
    </source>
</evidence>
<evidence type="ECO:0000313" key="13">
    <source>
        <dbReference type="Proteomes" id="UP001596109"/>
    </source>
</evidence>
<keyword evidence="6 8" id="KW-0057">Aromatic amino acid biosynthesis</keyword>
<feature type="domain" description="SDH C-terminal" evidence="11">
    <location>
        <begin position="240"/>
        <end position="266"/>
    </location>
</feature>
<comment type="caution">
    <text evidence="8">Lacks conserved residue(s) required for the propagation of feature annotation.</text>
</comment>
<accession>A0ABW0TNQ7</accession>
<feature type="binding site" evidence="8">
    <location>
        <position position="103"/>
    </location>
    <ligand>
        <name>shikimate</name>
        <dbReference type="ChEBI" id="CHEBI:36208"/>
    </ligand>
</feature>
<dbReference type="InterPro" id="IPR041121">
    <property type="entry name" value="SDH_C"/>
</dbReference>
<keyword evidence="3 8" id="KW-0028">Amino-acid biosynthesis</keyword>
<dbReference type="NCBIfam" id="TIGR00507">
    <property type="entry name" value="aroE"/>
    <property type="match status" value="1"/>
</dbReference>
<dbReference type="InterPro" id="IPR013708">
    <property type="entry name" value="Shikimate_DH-bd_N"/>
</dbReference>
<dbReference type="HAMAP" id="MF_00222">
    <property type="entry name" value="Shikimate_DH_AroE"/>
    <property type="match status" value="1"/>
</dbReference>
<dbReference type="RefSeq" id="WP_381438428.1">
    <property type="nucleotide sequence ID" value="NZ_JBHSNO010000015.1"/>
</dbReference>
<comment type="catalytic activity">
    <reaction evidence="7 8">
        <text>shikimate + NADP(+) = 3-dehydroshikimate + NADPH + H(+)</text>
        <dbReference type="Rhea" id="RHEA:17737"/>
        <dbReference type="ChEBI" id="CHEBI:15378"/>
        <dbReference type="ChEBI" id="CHEBI:16630"/>
        <dbReference type="ChEBI" id="CHEBI:36208"/>
        <dbReference type="ChEBI" id="CHEBI:57783"/>
        <dbReference type="ChEBI" id="CHEBI:58349"/>
        <dbReference type="EC" id="1.1.1.25"/>
    </reaction>
</comment>
<dbReference type="SUPFAM" id="SSF53223">
    <property type="entry name" value="Aminoacid dehydrogenase-like, N-terminal domain"/>
    <property type="match status" value="1"/>
</dbReference>
<dbReference type="InterPro" id="IPR036291">
    <property type="entry name" value="NAD(P)-bd_dom_sf"/>
</dbReference>
<dbReference type="InterPro" id="IPR006151">
    <property type="entry name" value="Shikm_DH/Glu-tRNA_Rdtase"/>
</dbReference>
<dbReference type="CDD" id="cd01065">
    <property type="entry name" value="NAD_bind_Shikimate_DH"/>
    <property type="match status" value="1"/>
</dbReference>
<evidence type="ECO:0000256" key="4">
    <source>
        <dbReference type="ARBA" id="ARBA00022857"/>
    </source>
</evidence>
<dbReference type="Pfam" id="PF01488">
    <property type="entry name" value="Shikimate_DH"/>
    <property type="match status" value="1"/>
</dbReference>
<evidence type="ECO:0000313" key="12">
    <source>
        <dbReference type="EMBL" id="MFC5591085.1"/>
    </source>
</evidence>
<keyword evidence="5 8" id="KW-0560">Oxidoreductase</keyword>
<comment type="subunit">
    <text evidence="8">Homodimer.</text>
</comment>
<sequence>MKKWYAVIGDPIAQSMSPGLHGAWFDDNAIDATYIPLHIQAEKLEQAVESLKSLGCNGWNVTVPHKNAIIPFLDRLDPSAEQMGAVNTVHVLPDGILVGSNTDGLGFVQSLEEAYGEQCKGRKVLLIGAGGAARGIAFALEHMGYGPIVITNRTVEKAQQLAANLEGASAQSLAEAEETLADYGLIVQTTSVGMNFAQEGMPLNPKNIAADAVVADIIYNPLETEFLEQARNNGAKTLNGVGMFVHQGALAFQKWTGIRPATEKTIEKITAIVGGK</sequence>
<dbReference type="EC" id="1.1.1.25" evidence="2 8"/>
<comment type="similarity">
    <text evidence="8">Belongs to the shikimate dehydrogenase family.</text>
</comment>
<evidence type="ECO:0000256" key="3">
    <source>
        <dbReference type="ARBA" id="ARBA00022605"/>
    </source>
</evidence>
<name>A0ABW0TNQ7_9BACL</name>
<reference evidence="13" key="1">
    <citation type="journal article" date="2019" name="Int. J. Syst. Evol. Microbiol.">
        <title>The Global Catalogue of Microorganisms (GCM) 10K type strain sequencing project: providing services to taxonomists for standard genome sequencing and annotation.</title>
        <authorList>
            <consortium name="The Broad Institute Genomics Platform"/>
            <consortium name="The Broad Institute Genome Sequencing Center for Infectious Disease"/>
            <person name="Wu L."/>
            <person name="Ma J."/>
        </authorList>
    </citation>
    <scope>NUCLEOTIDE SEQUENCE [LARGE SCALE GENOMIC DNA]</scope>
    <source>
        <strain evidence="13">CGMCC 4.1434</strain>
    </source>
</reference>
<feature type="binding site" evidence="8">
    <location>
        <position position="219"/>
    </location>
    <ligand>
        <name>shikimate</name>
        <dbReference type="ChEBI" id="CHEBI:36208"/>
    </ligand>
</feature>
<feature type="binding site" evidence="8">
    <location>
        <position position="217"/>
    </location>
    <ligand>
        <name>NADP(+)</name>
        <dbReference type="ChEBI" id="CHEBI:58349"/>
    </ligand>
</feature>
<feature type="binding site" evidence="8">
    <location>
        <begin position="15"/>
        <end position="17"/>
    </location>
    <ligand>
        <name>shikimate</name>
        <dbReference type="ChEBI" id="CHEBI:36208"/>
    </ligand>
</feature>
<keyword evidence="4 8" id="KW-0521">NADP</keyword>
<evidence type="ECO:0000259" key="11">
    <source>
        <dbReference type="Pfam" id="PF18317"/>
    </source>
</evidence>
<protein>
    <recommendedName>
        <fullName evidence="2 8">Shikimate dehydrogenase (NADP(+))</fullName>
        <shortName evidence="8">SDH</shortName>
        <ecNumber evidence="2 8">1.1.1.25</ecNumber>
    </recommendedName>
</protein>
<dbReference type="PANTHER" id="PTHR21089">
    <property type="entry name" value="SHIKIMATE DEHYDROGENASE"/>
    <property type="match status" value="1"/>
</dbReference>
<proteinExistence type="inferred from homology"/>
<feature type="binding site" evidence="8">
    <location>
        <position position="87"/>
    </location>
    <ligand>
        <name>shikimate</name>
        <dbReference type="ChEBI" id="CHEBI:36208"/>
    </ligand>
</feature>
<dbReference type="InterPro" id="IPR046346">
    <property type="entry name" value="Aminoacid_DH-like_N_sf"/>
</dbReference>
<dbReference type="InterPro" id="IPR011342">
    <property type="entry name" value="Shikimate_DH"/>
</dbReference>
<comment type="pathway">
    <text evidence="1 8">Metabolic intermediate biosynthesis; chorismate biosynthesis; chorismate from D-erythrose 4-phosphate and phosphoenolpyruvate: step 4/7.</text>
</comment>
<comment type="function">
    <text evidence="8">Involved in the biosynthesis of the chorismate, which leads to the biosynthesis of aromatic amino acids. Catalyzes the reversible NADPH linked reduction of 3-dehydroshikimate (DHSA) to yield shikimate (SA).</text>
</comment>
<feature type="active site" description="Proton acceptor" evidence="8">
    <location>
        <position position="66"/>
    </location>
</feature>
<evidence type="ECO:0000256" key="8">
    <source>
        <dbReference type="HAMAP-Rule" id="MF_00222"/>
    </source>
</evidence>
<dbReference type="SUPFAM" id="SSF51735">
    <property type="entry name" value="NAD(P)-binding Rossmann-fold domains"/>
    <property type="match status" value="1"/>
</dbReference>
<evidence type="ECO:0000256" key="5">
    <source>
        <dbReference type="ARBA" id="ARBA00023002"/>
    </source>
</evidence>
<evidence type="ECO:0000256" key="6">
    <source>
        <dbReference type="ARBA" id="ARBA00023141"/>
    </source>
</evidence>